<proteinExistence type="predicted"/>
<feature type="transmembrane region" description="Helical" evidence="1">
    <location>
        <begin position="28"/>
        <end position="50"/>
    </location>
</feature>
<keyword evidence="1" id="KW-0812">Transmembrane</keyword>
<accession>A0A1I3J6I8</accession>
<dbReference type="EMBL" id="FORF01000003">
    <property type="protein sequence ID" value="SFI55951.1"/>
    <property type="molecule type" value="Genomic_DNA"/>
</dbReference>
<sequence>MQSHFDTGARYCSNEPNCIQRRSRMTKILSLVIIGLMVIQIIKPLGLPGLKRRADFWKLAVMALALIVVTAGLSH</sequence>
<evidence type="ECO:0000313" key="3">
    <source>
        <dbReference type="Proteomes" id="UP000242763"/>
    </source>
</evidence>
<reference evidence="3" key="1">
    <citation type="submission" date="2016-10" db="EMBL/GenBank/DDBJ databases">
        <authorList>
            <person name="Varghese N."/>
            <person name="Submissions S."/>
        </authorList>
    </citation>
    <scope>NUCLEOTIDE SEQUENCE [LARGE SCALE GENOMIC DNA]</scope>
    <source>
        <strain evidence="3">DSM 21857</strain>
    </source>
</reference>
<keyword evidence="3" id="KW-1185">Reference proteome</keyword>
<keyword evidence="1" id="KW-1133">Transmembrane helix</keyword>
<evidence type="ECO:0000313" key="2">
    <source>
        <dbReference type="EMBL" id="SFI55951.1"/>
    </source>
</evidence>
<protein>
    <submittedName>
        <fullName evidence="2">Uncharacterized protein</fullName>
    </submittedName>
</protein>
<gene>
    <name evidence="2" type="ORF">SAMN03080618_00820</name>
</gene>
<dbReference type="AlphaFoldDB" id="A0A1I3J6I8"/>
<dbReference type="Proteomes" id="UP000242763">
    <property type="component" value="Unassembled WGS sequence"/>
</dbReference>
<evidence type="ECO:0000256" key="1">
    <source>
        <dbReference type="SAM" id="Phobius"/>
    </source>
</evidence>
<keyword evidence="1" id="KW-0472">Membrane</keyword>
<name>A0A1I3J6I8_9HYPH</name>
<organism evidence="2 3">
    <name type="scientific">Aquamicrobium aerolatum DSM 21857</name>
    <dbReference type="NCBI Taxonomy" id="1121003"/>
    <lineage>
        <taxon>Bacteria</taxon>
        <taxon>Pseudomonadati</taxon>
        <taxon>Pseudomonadota</taxon>
        <taxon>Alphaproteobacteria</taxon>
        <taxon>Hyphomicrobiales</taxon>
        <taxon>Phyllobacteriaceae</taxon>
        <taxon>Aerobium</taxon>
    </lineage>
</organism>
<feature type="transmembrane region" description="Helical" evidence="1">
    <location>
        <begin position="56"/>
        <end position="74"/>
    </location>
</feature>